<dbReference type="InterPro" id="IPR011010">
    <property type="entry name" value="DNA_brk_join_enz"/>
</dbReference>
<organism evidence="8 9">
    <name type="scientific">Gemmobacter denitrificans</name>
    <dbReference type="NCBI Taxonomy" id="3123040"/>
    <lineage>
        <taxon>Bacteria</taxon>
        <taxon>Pseudomonadati</taxon>
        <taxon>Pseudomonadota</taxon>
        <taxon>Alphaproteobacteria</taxon>
        <taxon>Rhodobacterales</taxon>
        <taxon>Paracoccaceae</taxon>
        <taxon>Gemmobacter</taxon>
    </lineage>
</organism>
<dbReference type="PROSITE" id="PS51898">
    <property type="entry name" value="TYR_RECOMBINASE"/>
    <property type="match status" value="1"/>
</dbReference>
<dbReference type="PANTHER" id="PTHR30629">
    <property type="entry name" value="PROPHAGE INTEGRASE"/>
    <property type="match status" value="1"/>
</dbReference>
<dbReference type="EMBL" id="JBALHR010000002">
    <property type="protein sequence ID" value="MEH7827217.1"/>
    <property type="molecule type" value="Genomic_DNA"/>
</dbReference>
<dbReference type="Gene3D" id="1.10.443.10">
    <property type="entry name" value="Intergrase catalytic core"/>
    <property type="match status" value="1"/>
</dbReference>
<dbReference type="InterPro" id="IPR050808">
    <property type="entry name" value="Phage_Integrase"/>
</dbReference>
<evidence type="ECO:0000259" key="6">
    <source>
        <dbReference type="PROSITE" id="PS51898"/>
    </source>
</evidence>
<protein>
    <submittedName>
        <fullName evidence="8">Tyrosine-type recombinase/integrase</fullName>
    </submittedName>
</protein>
<dbReference type="InterPro" id="IPR002104">
    <property type="entry name" value="Integrase_catalytic"/>
</dbReference>
<feature type="domain" description="Core-binding (CB)" evidence="7">
    <location>
        <begin position="62"/>
        <end position="148"/>
    </location>
</feature>
<dbReference type="PROSITE" id="PS51900">
    <property type="entry name" value="CB"/>
    <property type="match status" value="1"/>
</dbReference>
<dbReference type="PANTHER" id="PTHR30629:SF2">
    <property type="entry name" value="PROPHAGE INTEGRASE INTS-RELATED"/>
    <property type="match status" value="1"/>
</dbReference>
<accession>A0ABU8BR87</accession>
<dbReference type="InterPro" id="IPR044068">
    <property type="entry name" value="CB"/>
</dbReference>
<evidence type="ECO:0000256" key="4">
    <source>
        <dbReference type="ARBA" id="ARBA00023172"/>
    </source>
</evidence>
<keyword evidence="4" id="KW-0233">DNA recombination</keyword>
<evidence type="ECO:0000256" key="2">
    <source>
        <dbReference type="ARBA" id="ARBA00022908"/>
    </source>
</evidence>
<proteinExistence type="inferred from homology"/>
<keyword evidence="2" id="KW-0229">DNA integration</keyword>
<feature type="domain" description="Tyr recombinase" evidence="6">
    <location>
        <begin position="169"/>
        <end position="336"/>
    </location>
</feature>
<keyword evidence="3 5" id="KW-0238">DNA-binding</keyword>
<dbReference type="InterPro" id="IPR013762">
    <property type="entry name" value="Integrase-like_cat_sf"/>
</dbReference>
<comment type="caution">
    <text evidence="8">The sequence shown here is derived from an EMBL/GenBank/DDBJ whole genome shotgun (WGS) entry which is preliminary data.</text>
</comment>
<dbReference type="SUPFAM" id="SSF56349">
    <property type="entry name" value="DNA breaking-rejoining enzymes"/>
    <property type="match status" value="1"/>
</dbReference>
<evidence type="ECO:0000313" key="8">
    <source>
        <dbReference type="EMBL" id="MEH7827217.1"/>
    </source>
</evidence>
<evidence type="ECO:0000256" key="3">
    <source>
        <dbReference type="ARBA" id="ARBA00023125"/>
    </source>
</evidence>
<gene>
    <name evidence="8" type="ORF">V6590_03575</name>
</gene>
<reference evidence="8" key="1">
    <citation type="submission" date="2024-02" db="EMBL/GenBank/DDBJ databases">
        <title>Genome sequences of strain Gemmobacter sp. JM10B15.</title>
        <authorList>
            <person name="Zhang M."/>
        </authorList>
    </citation>
    <scope>NUCLEOTIDE SEQUENCE</scope>
    <source>
        <strain evidence="8">JM10B15</strain>
    </source>
</reference>
<evidence type="ECO:0000256" key="5">
    <source>
        <dbReference type="PROSITE-ProRule" id="PRU01248"/>
    </source>
</evidence>
<dbReference type="InterPro" id="IPR010998">
    <property type="entry name" value="Integrase_recombinase_N"/>
</dbReference>
<dbReference type="Pfam" id="PF00589">
    <property type="entry name" value="Phage_integrase"/>
    <property type="match status" value="1"/>
</dbReference>
<evidence type="ECO:0000259" key="7">
    <source>
        <dbReference type="PROSITE" id="PS51900"/>
    </source>
</evidence>
<evidence type="ECO:0000256" key="1">
    <source>
        <dbReference type="ARBA" id="ARBA00008857"/>
    </source>
</evidence>
<dbReference type="RefSeq" id="WP_335419667.1">
    <property type="nucleotide sequence ID" value="NZ_JBALHR010000002.1"/>
</dbReference>
<dbReference type="Gene3D" id="1.10.150.130">
    <property type="match status" value="1"/>
</dbReference>
<keyword evidence="9" id="KW-1185">Reference proteome</keyword>
<sequence>MGKREVSFVHLHVYNDRHGKTRAYYKPQGGKGIALPLPVGSPEFLLAYAKAVEGKKLERAKAKAPTVKDTFRDLLRLYLGSPLYMKLSPSSKRNYRLILEKFCEKYGDWPVSRFSRQHASAILTKLSYTPEAANTLMKRLRLLLNFAVDIGMIPSNPMAGMKGYKSDSEGYHDWTEEEIAQFMARHPLGTKAHLALMLMLCTGQRKSDAVRMGWGDVANGMIRVRQQKTGTPLMIPILPALQAALADLPKDAPAFLLTEYGRPYSAAGFGNWMRDRCDEAGLPNCASHGLRKACARRLAEAGCTHHEIKAITGHKTDAEVRRYTAKADQVLLAHSAFEKLQDTANNPKPANPL</sequence>
<comment type="similarity">
    <text evidence="1">Belongs to the 'phage' integrase family.</text>
</comment>
<name>A0ABU8BR87_9RHOB</name>
<evidence type="ECO:0000313" key="9">
    <source>
        <dbReference type="Proteomes" id="UP001431963"/>
    </source>
</evidence>
<dbReference type="Proteomes" id="UP001431963">
    <property type="component" value="Unassembled WGS sequence"/>
</dbReference>